<dbReference type="RefSeq" id="WP_277733862.1">
    <property type="nucleotide sequence ID" value="NZ_CP120733.1"/>
</dbReference>
<dbReference type="InterPro" id="IPR004038">
    <property type="entry name" value="Ribosomal_eL8/eL30/eS12/Gad45"/>
</dbReference>
<name>A0ABY8EFI9_9FIRM</name>
<reference evidence="2 3" key="1">
    <citation type="submission" date="2023-03" db="EMBL/GenBank/DDBJ databases">
        <title>Complete genome sequence of Tepidibacter sp. SWIR-1, isolated from a deep-sea hydrothermal vent.</title>
        <authorList>
            <person name="Li X."/>
        </authorList>
    </citation>
    <scope>NUCLEOTIDE SEQUENCE [LARGE SCALE GENOMIC DNA]</scope>
    <source>
        <strain evidence="2 3">SWIR-1</strain>
    </source>
</reference>
<evidence type="ECO:0000313" key="3">
    <source>
        <dbReference type="Proteomes" id="UP001222800"/>
    </source>
</evidence>
<dbReference type="EMBL" id="CP120733">
    <property type="protein sequence ID" value="WFD11720.1"/>
    <property type="molecule type" value="Genomic_DNA"/>
</dbReference>
<dbReference type="Proteomes" id="UP001222800">
    <property type="component" value="Chromosome"/>
</dbReference>
<evidence type="ECO:0000259" key="1">
    <source>
        <dbReference type="Pfam" id="PF01248"/>
    </source>
</evidence>
<proteinExistence type="predicted"/>
<gene>
    <name evidence="2" type="ORF">P4S50_06490</name>
</gene>
<dbReference type="NCBIfam" id="NF004078">
    <property type="entry name" value="PRK05583.1"/>
    <property type="match status" value="1"/>
</dbReference>
<evidence type="ECO:0000313" key="2">
    <source>
        <dbReference type="EMBL" id="WFD11720.1"/>
    </source>
</evidence>
<dbReference type="Gene3D" id="3.30.1330.30">
    <property type="match status" value="1"/>
</dbReference>
<dbReference type="SUPFAM" id="SSF55315">
    <property type="entry name" value="L30e-like"/>
    <property type="match status" value="1"/>
</dbReference>
<keyword evidence="3" id="KW-1185">Reference proteome</keyword>
<accession>A0ABY8EFI9</accession>
<dbReference type="InterPro" id="IPR029064">
    <property type="entry name" value="Ribosomal_eL30-like_sf"/>
</dbReference>
<dbReference type="Pfam" id="PF01248">
    <property type="entry name" value="Ribosomal_L7Ae"/>
    <property type="match status" value="1"/>
</dbReference>
<organism evidence="2 3">
    <name type="scientific">Tepidibacter hydrothermalis</name>
    <dbReference type="NCBI Taxonomy" id="3036126"/>
    <lineage>
        <taxon>Bacteria</taxon>
        <taxon>Bacillati</taxon>
        <taxon>Bacillota</taxon>
        <taxon>Clostridia</taxon>
        <taxon>Peptostreptococcales</taxon>
        <taxon>Peptostreptococcaceae</taxon>
        <taxon>Tepidibacter</taxon>
    </lineage>
</organism>
<sequence>MKNKILSLLGIILRSGNLVSGDDTTLSDLKKGKIKLIIIANDASENTKKLFRDKSEYRDVPYIIDFTKEELGKSIGKSSRAVIGIKSEQFAKKIKEISRG</sequence>
<protein>
    <submittedName>
        <fullName evidence="2">Ribosomal L7Ae/L30e/S12e/Gadd45 family protein</fullName>
    </submittedName>
</protein>
<feature type="domain" description="Ribosomal protein eL8/eL30/eS12/Gadd45" evidence="1">
    <location>
        <begin position="4"/>
        <end position="92"/>
    </location>
</feature>